<dbReference type="PANTHER" id="PTHR47245">
    <property type="entry name" value="PEPTIDYLPROLYL ISOMERASE"/>
    <property type="match status" value="1"/>
</dbReference>
<dbReference type="PROSITE" id="PS50198">
    <property type="entry name" value="PPIC_PPIASE_2"/>
    <property type="match status" value="1"/>
</dbReference>
<evidence type="ECO:0000313" key="8">
    <source>
        <dbReference type="EMBL" id="NMF95067.1"/>
    </source>
</evidence>
<dbReference type="Gene3D" id="1.10.4030.10">
    <property type="entry name" value="Porin chaperone SurA, peptide-binding domain"/>
    <property type="match status" value="1"/>
</dbReference>
<keyword evidence="9" id="KW-1185">Reference proteome</keyword>
<evidence type="ECO:0000256" key="2">
    <source>
        <dbReference type="ARBA" id="ARBA00007656"/>
    </source>
</evidence>
<keyword evidence="5 6" id="KW-0413">Isomerase</keyword>
<dbReference type="SUPFAM" id="SSF109998">
    <property type="entry name" value="Triger factor/SurA peptide-binding domain-like"/>
    <property type="match status" value="1"/>
</dbReference>
<evidence type="ECO:0000256" key="5">
    <source>
        <dbReference type="ARBA" id="ARBA00023235"/>
    </source>
</evidence>
<comment type="catalytic activity">
    <reaction evidence="1">
        <text>[protein]-peptidylproline (omega=180) = [protein]-peptidylproline (omega=0)</text>
        <dbReference type="Rhea" id="RHEA:16237"/>
        <dbReference type="Rhea" id="RHEA-COMP:10747"/>
        <dbReference type="Rhea" id="RHEA-COMP:10748"/>
        <dbReference type="ChEBI" id="CHEBI:83833"/>
        <dbReference type="ChEBI" id="CHEBI:83834"/>
        <dbReference type="EC" id="5.2.1.8"/>
    </reaction>
</comment>
<name>A0ABX1N747_9RHOO</name>
<evidence type="ECO:0000259" key="7">
    <source>
        <dbReference type="PROSITE" id="PS50198"/>
    </source>
</evidence>
<organism evidence="8 9">
    <name type="scientific">Aromatoleum buckelii</name>
    <dbReference type="NCBI Taxonomy" id="200254"/>
    <lineage>
        <taxon>Bacteria</taxon>
        <taxon>Pseudomonadati</taxon>
        <taxon>Pseudomonadota</taxon>
        <taxon>Betaproteobacteria</taxon>
        <taxon>Rhodocyclales</taxon>
        <taxon>Rhodocyclaceae</taxon>
        <taxon>Aromatoleum</taxon>
    </lineage>
</organism>
<accession>A0ABX1N747</accession>
<comment type="caution">
    <text evidence="8">The sequence shown here is derived from an EMBL/GenBank/DDBJ whole genome shotgun (WGS) entry which is preliminary data.</text>
</comment>
<dbReference type="InterPro" id="IPR046357">
    <property type="entry name" value="PPIase_dom_sf"/>
</dbReference>
<feature type="domain" description="PpiC" evidence="7">
    <location>
        <begin position="150"/>
        <end position="250"/>
    </location>
</feature>
<comment type="similarity">
    <text evidence="2">Belongs to the PpiC/parvulin rotamase family.</text>
</comment>
<dbReference type="Pfam" id="PF00639">
    <property type="entry name" value="Rotamase"/>
    <property type="match status" value="1"/>
</dbReference>
<dbReference type="EMBL" id="WTVH01000045">
    <property type="protein sequence ID" value="NMF95067.1"/>
    <property type="molecule type" value="Genomic_DNA"/>
</dbReference>
<evidence type="ECO:0000256" key="4">
    <source>
        <dbReference type="ARBA" id="ARBA00023110"/>
    </source>
</evidence>
<dbReference type="InterPro" id="IPR050245">
    <property type="entry name" value="PrsA_foldase"/>
</dbReference>
<sequence length="312" mass="34141">MDVWRTLVATLNTTPAACPGFQRFNSCLPTCLSGVATSFNPLAANTMDNIVTFYRNSPEAIAVNGERISEETISAAMGQFPDAPDPRQAAARSLVVRTLLRQRAAILGIEADNEEAAVDKLLEREVKLEPVADEEIRRYFDANRQRFRSGALFEVRHILFDTTRDGSDRATTQKAERALFHLKNNPEAFERVAAEESCCTSAKIGGALGQISEGAVVPEFWVALVNFGKAGLLPQLVETRFGHHIVMIDHLAIGEALPFEAVQARIRDYLTGRLEQLTYQQYVAQLIGQAHIVGIDLGDQGPKPAGPGLPAE</sequence>
<protein>
    <recommendedName>
        <fullName evidence="3">peptidylprolyl isomerase</fullName>
        <ecNumber evidence="3">5.2.1.8</ecNumber>
    </recommendedName>
</protein>
<evidence type="ECO:0000256" key="1">
    <source>
        <dbReference type="ARBA" id="ARBA00000971"/>
    </source>
</evidence>
<evidence type="ECO:0000256" key="6">
    <source>
        <dbReference type="PROSITE-ProRule" id="PRU00278"/>
    </source>
</evidence>
<dbReference type="InterPro" id="IPR000297">
    <property type="entry name" value="PPIase_PpiC"/>
</dbReference>
<dbReference type="GO" id="GO:0016853">
    <property type="term" value="F:isomerase activity"/>
    <property type="evidence" value="ECO:0007669"/>
    <property type="project" value="UniProtKB-KW"/>
</dbReference>
<reference evidence="8" key="1">
    <citation type="submission" date="2019-12" db="EMBL/GenBank/DDBJ databases">
        <title>Comparative genomics gives insights into the taxonomy of the Azoarcus-Aromatoleum group and reveals separate origins of nif in the plant-associated Azoarcus and non-plant-associated Aromatoleum sub-groups.</title>
        <authorList>
            <person name="Lafos M."/>
            <person name="Maluk M."/>
            <person name="Batista M."/>
            <person name="Junghare M."/>
            <person name="Carmona M."/>
            <person name="Faoro H."/>
            <person name="Cruz L.M."/>
            <person name="Battistoni F."/>
            <person name="De Souza E."/>
            <person name="Pedrosa F."/>
            <person name="Chen W.-M."/>
            <person name="Poole P.S."/>
            <person name="Dixon R.A."/>
            <person name="James E.K."/>
        </authorList>
    </citation>
    <scope>NUCLEOTIDE SEQUENCE</scope>
    <source>
        <strain evidence="8">U120</strain>
    </source>
</reference>
<dbReference type="InterPro" id="IPR027304">
    <property type="entry name" value="Trigger_fact/SurA_dom_sf"/>
</dbReference>
<gene>
    <name evidence="8" type="ORF">GO608_17280</name>
</gene>
<dbReference type="PROSITE" id="PS01096">
    <property type="entry name" value="PPIC_PPIASE_1"/>
    <property type="match status" value="1"/>
</dbReference>
<dbReference type="InterPro" id="IPR023058">
    <property type="entry name" value="PPIase_PpiC_CS"/>
</dbReference>
<evidence type="ECO:0000256" key="3">
    <source>
        <dbReference type="ARBA" id="ARBA00013194"/>
    </source>
</evidence>
<dbReference type="Gene3D" id="3.10.50.40">
    <property type="match status" value="1"/>
</dbReference>
<keyword evidence="4 6" id="KW-0697">Rotamase</keyword>
<evidence type="ECO:0000313" key="9">
    <source>
        <dbReference type="Proteomes" id="UP000601990"/>
    </source>
</evidence>
<proteinExistence type="inferred from homology"/>
<dbReference type="Proteomes" id="UP000601990">
    <property type="component" value="Unassembled WGS sequence"/>
</dbReference>
<dbReference type="PANTHER" id="PTHR47245:SF2">
    <property type="entry name" value="PEPTIDYL-PROLYL CIS-TRANS ISOMERASE HP_0175-RELATED"/>
    <property type="match status" value="1"/>
</dbReference>
<dbReference type="SUPFAM" id="SSF54534">
    <property type="entry name" value="FKBP-like"/>
    <property type="match status" value="1"/>
</dbReference>
<dbReference type="EC" id="5.2.1.8" evidence="3"/>